<dbReference type="Gene3D" id="3.40.630.10">
    <property type="entry name" value="Zn peptidases"/>
    <property type="match status" value="2"/>
</dbReference>
<dbReference type="Pfam" id="PF01546">
    <property type="entry name" value="Peptidase_M20"/>
    <property type="match status" value="1"/>
</dbReference>
<sequence length="422" mass="46974">MNKHEKLQILRDLVEINTVNNYEEAVAIYVKDLLASYGISSSTIKQAPKRANLVAEIINNDGPILGFSGHMDTVSEGDINSWNTNPFKLVAKDGKLYGRGTSDMKAGVVDLIIAFIELANDENFKGNVRLILTISEELTEEGAKYLSDLGYGDDLDSLIIAEPTGVAKDKLNDYVNSDGVKINSQLKQTLLAKNDLGAFDEQHFIITAHKGWMTYTVTSIGKAAHSSMPSMGINAIDNLIKYYLAEKVFYNSLTEYDDDLGYTVYAPDIIRGGKQVNSIPDKAYLQVKVRTIPQLPNDELIRRLTAIIDRLNKQPGVNLTLKVEYNECPVKCHNNTNIVDIFQKEAGFVLNEAMPLPKVGVSLGTDASEFRRNNPELDIVIVGPGNTTSHQANEYVDLETFYNMTDLYFNVAVKFFEKNLVR</sequence>
<keyword evidence="8" id="KW-1185">Reference proteome</keyword>
<dbReference type="SUPFAM" id="SSF55031">
    <property type="entry name" value="Bacterial exopeptidase dimerisation domain"/>
    <property type="match status" value="1"/>
</dbReference>
<comment type="caution">
    <text evidence="7">The sequence shown here is derived from an EMBL/GenBank/DDBJ whole genome shotgun (WGS) entry which is preliminary data.</text>
</comment>
<dbReference type="CDD" id="cd08659">
    <property type="entry name" value="M20_ArgE_DapE-like"/>
    <property type="match status" value="1"/>
</dbReference>
<feature type="domain" description="Peptidase M20 dimerisation" evidence="6">
    <location>
        <begin position="207"/>
        <end position="313"/>
    </location>
</feature>
<evidence type="ECO:0000256" key="5">
    <source>
        <dbReference type="ARBA" id="ARBA00022833"/>
    </source>
</evidence>
<name>A0ABT0I0S6_9LACO</name>
<dbReference type="InterPro" id="IPR011650">
    <property type="entry name" value="Peptidase_M20_dimer"/>
</dbReference>
<keyword evidence="3" id="KW-0479">Metal-binding</keyword>
<keyword evidence="4" id="KW-0378">Hydrolase</keyword>
<dbReference type="InterPro" id="IPR002933">
    <property type="entry name" value="Peptidase_M20"/>
</dbReference>
<evidence type="ECO:0000256" key="4">
    <source>
        <dbReference type="ARBA" id="ARBA00022801"/>
    </source>
</evidence>
<dbReference type="InterPro" id="IPR036264">
    <property type="entry name" value="Bact_exopeptidase_dim_dom"/>
</dbReference>
<dbReference type="PROSITE" id="PS00758">
    <property type="entry name" value="ARGE_DAPE_CPG2_1"/>
    <property type="match status" value="1"/>
</dbReference>
<evidence type="ECO:0000259" key="6">
    <source>
        <dbReference type="Pfam" id="PF07687"/>
    </source>
</evidence>
<evidence type="ECO:0000256" key="1">
    <source>
        <dbReference type="ARBA" id="ARBA00001947"/>
    </source>
</evidence>
<keyword evidence="5" id="KW-0862">Zinc</keyword>
<dbReference type="NCBIfam" id="NF006365">
    <property type="entry name" value="PRK08588.1"/>
    <property type="match status" value="1"/>
</dbReference>
<dbReference type="SUPFAM" id="SSF53187">
    <property type="entry name" value="Zn-dependent exopeptidases"/>
    <property type="match status" value="1"/>
</dbReference>
<dbReference type="InterPro" id="IPR050072">
    <property type="entry name" value="Peptidase_M20A"/>
</dbReference>
<gene>
    <name evidence="7" type="ORF">LNP07_02830</name>
</gene>
<proteinExistence type="inferred from homology"/>
<dbReference type="RefSeq" id="WP_220728384.1">
    <property type="nucleotide sequence ID" value="NZ_BPLM01000010.1"/>
</dbReference>
<dbReference type="PANTHER" id="PTHR43808">
    <property type="entry name" value="ACETYLORNITHINE DEACETYLASE"/>
    <property type="match status" value="1"/>
</dbReference>
<dbReference type="Gene3D" id="3.30.70.360">
    <property type="match status" value="1"/>
</dbReference>
<comment type="similarity">
    <text evidence="2">Belongs to the peptidase M20A family.</text>
</comment>
<reference evidence="7 8" key="1">
    <citation type="submission" date="2021-11" db="EMBL/GenBank/DDBJ databases">
        <title>Comparative genomics of bee honey and flower isolates.</title>
        <authorList>
            <person name="Bechtner J.D."/>
            <person name="Gallus M.K."/>
            <person name="Ehrmann M."/>
        </authorList>
    </citation>
    <scope>NUCLEOTIDE SEQUENCE [LARGE SCALE GENOMIC DNA]</scope>
    <source>
        <strain evidence="7 8">M161</strain>
    </source>
</reference>
<dbReference type="EMBL" id="JAJIAO010000002">
    <property type="protein sequence ID" value="MCK8624442.1"/>
    <property type="molecule type" value="Genomic_DNA"/>
</dbReference>
<dbReference type="InterPro" id="IPR001261">
    <property type="entry name" value="ArgE/DapE_CS"/>
</dbReference>
<dbReference type="Proteomes" id="UP001522905">
    <property type="component" value="Unassembled WGS sequence"/>
</dbReference>
<dbReference type="PANTHER" id="PTHR43808:SF8">
    <property type="entry name" value="PEPTIDASE M20 DIMERISATION DOMAIN-CONTAINING PROTEIN"/>
    <property type="match status" value="1"/>
</dbReference>
<evidence type="ECO:0000313" key="8">
    <source>
        <dbReference type="Proteomes" id="UP001522905"/>
    </source>
</evidence>
<protein>
    <submittedName>
        <fullName evidence="7">M20/M25/M40 family metallo-hydrolase</fullName>
    </submittedName>
</protein>
<evidence type="ECO:0000256" key="3">
    <source>
        <dbReference type="ARBA" id="ARBA00022723"/>
    </source>
</evidence>
<dbReference type="Pfam" id="PF07687">
    <property type="entry name" value="M20_dimer"/>
    <property type="match status" value="1"/>
</dbReference>
<organism evidence="7 8">
    <name type="scientific">Apilactobacillus xinyiensis</name>
    <dbReference type="NCBI Taxonomy" id="2841032"/>
    <lineage>
        <taxon>Bacteria</taxon>
        <taxon>Bacillati</taxon>
        <taxon>Bacillota</taxon>
        <taxon>Bacilli</taxon>
        <taxon>Lactobacillales</taxon>
        <taxon>Lactobacillaceae</taxon>
        <taxon>Apilactobacillus</taxon>
    </lineage>
</organism>
<comment type="cofactor">
    <cofactor evidence="1">
        <name>Zn(2+)</name>
        <dbReference type="ChEBI" id="CHEBI:29105"/>
    </cofactor>
</comment>
<evidence type="ECO:0000313" key="7">
    <source>
        <dbReference type="EMBL" id="MCK8624442.1"/>
    </source>
</evidence>
<accession>A0ABT0I0S6</accession>
<evidence type="ECO:0000256" key="2">
    <source>
        <dbReference type="ARBA" id="ARBA00006247"/>
    </source>
</evidence>